<sequence>MSDPIELPEPGIYPDVPDPLYRAWPAVSFSSGLWRLRQETPADAHWRITHPSPPTDAMLFGQRFHTCLLRPEIWAARYEAEIEGDGRTKEIRDARKAQASRGRSIIKARDKALIERLADTCNEVPAFRDAMERGQREVAGIAQLGGSYVKGCVDLDEGPGGWLWDTKSIRDLRLRTFSQHALDLGYHVQALLYLTIWAANGQPRRGFRFLCIKKANTVADAEDWLERPLDLCVRTKIAVRELSREAMELAATELAALLGEWKMRRETGEWPGVNPHAVCHLPT</sequence>
<feature type="non-terminal residue" evidence="2">
    <location>
        <position position="283"/>
    </location>
</feature>
<reference evidence="2" key="2">
    <citation type="journal article" date="2021" name="Microbiome">
        <title>Successional dynamics and alternative stable states in a saline activated sludge microbial community over 9 years.</title>
        <authorList>
            <person name="Wang Y."/>
            <person name="Ye J."/>
            <person name="Ju F."/>
            <person name="Liu L."/>
            <person name="Boyd J.A."/>
            <person name="Deng Y."/>
            <person name="Parks D.H."/>
            <person name="Jiang X."/>
            <person name="Yin X."/>
            <person name="Woodcroft B.J."/>
            <person name="Tyson G.W."/>
            <person name="Hugenholtz P."/>
            <person name="Polz M.F."/>
            <person name="Zhang T."/>
        </authorList>
    </citation>
    <scope>NUCLEOTIDE SEQUENCE</scope>
    <source>
        <strain evidence="2">HKST-UBA01</strain>
    </source>
</reference>
<name>A0A956M5I9_UNCEI</name>
<dbReference type="AlphaFoldDB" id="A0A956M5I9"/>
<comment type="caution">
    <text evidence="2">The sequence shown here is derived from an EMBL/GenBank/DDBJ whole genome shotgun (WGS) entry which is preliminary data.</text>
</comment>
<proteinExistence type="predicted"/>
<evidence type="ECO:0000313" key="3">
    <source>
        <dbReference type="Proteomes" id="UP000697710"/>
    </source>
</evidence>
<dbReference type="Pfam" id="PF12684">
    <property type="entry name" value="DUF3799"/>
    <property type="match status" value="1"/>
</dbReference>
<protein>
    <submittedName>
        <fullName evidence="2">PD-(D/E)XK nuclease-like domain-containing protein</fullName>
    </submittedName>
</protein>
<gene>
    <name evidence="2" type="ORF">KC729_21380</name>
</gene>
<dbReference type="Gene3D" id="3.90.320.10">
    <property type="match status" value="1"/>
</dbReference>
<feature type="domain" description="Putative exodeoxyribonuclease 8 PDDEXK-like" evidence="1">
    <location>
        <begin position="53"/>
        <end position="216"/>
    </location>
</feature>
<reference evidence="2" key="1">
    <citation type="submission" date="2020-04" db="EMBL/GenBank/DDBJ databases">
        <authorList>
            <person name="Zhang T."/>
        </authorList>
    </citation>
    <scope>NUCLEOTIDE SEQUENCE</scope>
    <source>
        <strain evidence="2">HKST-UBA01</strain>
    </source>
</reference>
<dbReference type="EMBL" id="JAGQHR010001066">
    <property type="protein sequence ID" value="MCA9730251.1"/>
    <property type="molecule type" value="Genomic_DNA"/>
</dbReference>
<accession>A0A956M5I9</accession>
<dbReference type="Proteomes" id="UP000697710">
    <property type="component" value="Unassembled WGS sequence"/>
</dbReference>
<evidence type="ECO:0000259" key="1">
    <source>
        <dbReference type="Pfam" id="PF12684"/>
    </source>
</evidence>
<organism evidence="2 3">
    <name type="scientific">Eiseniibacteriota bacterium</name>
    <dbReference type="NCBI Taxonomy" id="2212470"/>
    <lineage>
        <taxon>Bacteria</taxon>
        <taxon>Candidatus Eiseniibacteriota</taxon>
    </lineage>
</organism>
<dbReference type="InterPro" id="IPR011604">
    <property type="entry name" value="PDDEXK-like_dom_sf"/>
</dbReference>
<dbReference type="InterPro" id="IPR024432">
    <property type="entry name" value="Put_RecE_PDDEXK-like_dom"/>
</dbReference>
<evidence type="ECO:0000313" key="2">
    <source>
        <dbReference type="EMBL" id="MCA9730251.1"/>
    </source>
</evidence>